<comment type="caution">
    <text evidence="3">The sequence shown here is derived from an EMBL/GenBank/DDBJ whole genome shotgun (WGS) entry which is preliminary data.</text>
</comment>
<feature type="signal peptide" evidence="2">
    <location>
        <begin position="1"/>
        <end position="21"/>
    </location>
</feature>
<evidence type="ECO:0000313" key="3">
    <source>
        <dbReference type="EMBL" id="CAB9507423.1"/>
    </source>
</evidence>
<dbReference type="EMBL" id="CAICTM010000305">
    <property type="protein sequence ID" value="CAB9507423.1"/>
    <property type="molecule type" value="Genomic_DNA"/>
</dbReference>
<sequence length="182" mass="19384">MMRKIALLLLGLLALATTSEAFRPRQQALAKSAPFQNDNTHEKSPLTTATSAVPRGGEILGKNKAFFVKMHAYVCFFQALHFTLESCGIKVPIMGLSATIADTDFSSPGTATVLRMLAAFVLFTGLIELDLADHPVTQKSFSIYHVGLTTATVLGSLAAPTGPMSYVLPSLVGLFLVLSLLA</sequence>
<keyword evidence="4" id="KW-1185">Reference proteome</keyword>
<evidence type="ECO:0008006" key="5">
    <source>
        <dbReference type="Google" id="ProtNLM"/>
    </source>
</evidence>
<organism evidence="3 4">
    <name type="scientific">Seminavis robusta</name>
    <dbReference type="NCBI Taxonomy" id="568900"/>
    <lineage>
        <taxon>Eukaryota</taxon>
        <taxon>Sar</taxon>
        <taxon>Stramenopiles</taxon>
        <taxon>Ochrophyta</taxon>
        <taxon>Bacillariophyta</taxon>
        <taxon>Bacillariophyceae</taxon>
        <taxon>Bacillariophycidae</taxon>
        <taxon>Naviculales</taxon>
        <taxon>Naviculaceae</taxon>
        <taxon>Seminavis</taxon>
    </lineage>
</organism>
<evidence type="ECO:0000313" key="4">
    <source>
        <dbReference type="Proteomes" id="UP001153069"/>
    </source>
</evidence>
<accession>A0A9N8DQT9</accession>
<dbReference type="AlphaFoldDB" id="A0A9N8DQT9"/>
<evidence type="ECO:0000256" key="1">
    <source>
        <dbReference type="SAM" id="MobiDB-lite"/>
    </source>
</evidence>
<feature type="region of interest" description="Disordered" evidence="1">
    <location>
        <begin position="30"/>
        <end position="50"/>
    </location>
</feature>
<reference evidence="3" key="1">
    <citation type="submission" date="2020-06" db="EMBL/GenBank/DDBJ databases">
        <authorList>
            <consortium name="Plant Systems Biology data submission"/>
        </authorList>
    </citation>
    <scope>NUCLEOTIDE SEQUENCE</scope>
    <source>
        <strain evidence="3">D6</strain>
    </source>
</reference>
<proteinExistence type="predicted"/>
<gene>
    <name evidence="3" type="ORF">SEMRO_306_G112950.1</name>
</gene>
<feature type="chain" id="PRO_5040126728" description="Transmembrane protein" evidence="2">
    <location>
        <begin position="22"/>
        <end position="182"/>
    </location>
</feature>
<protein>
    <recommendedName>
        <fullName evidence="5">Transmembrane protein</fullName>
    </recommendedName>
</protein>
<dbReference type="Proteomes" id="UP001153069">
    <property type="component" value="Unassembled WGS sequence"/>
</dbReference>
<evidence type="ECO:0000256" key="2">
    <source>
        <dbReference type="SAM" id="SignalP"/>
    </source>
</evidence>
<keyword evidence="2" id="KW-0732">Signal</keyword>
<name>A0A9N8DQT9_9STRA</name>